<reference evidence="10 11" key="1">
    <citation type="journal article" date="2019" name="Sci. Rep.">
        <title>A high-quality genome of Eragrostis curvula grass provides insights into Poaceae evolution and supports new strategies to enhance forage quality.</title>
        <authorList>
            <person name="Carballo J."/>
            <person name="Santos B.A.C.M."/>
            <person name="Zappacosta D."/>
            <person name="Garbus I."/>
            <person name="Selva J.P."/>
            <person name="Gallo C.A."/>
            <person name="Diaz A."/>
            <person name="Albertini E."/>
            <person name="Caccamo M."/>
            <person name="Echenique V."/>
        </authorList>
    </citation>
    <scope>NUCLEOTIDE SEQUENCE [LARGE SCALE GENOMIC DNA]</scope>
    <source>
        <strain evidence="11">cv. Victoria</strain>
        <tissue evidence="10">Leaf</tissue>
    </source>
</reference>
<dbReference type="InterPro" id="IPR038005">
    <property type="entry name" value="RX-like_CC"/>
</dbReference>
<feature type="domain" description="NB-ARC" evidence="8">
    <location>
        <begin position="165"/>
        <end position="334"/>
    </location>
</feature>
<evidence type="ECO:0000256" key="5">
    <source>
        <dbReference type="ARBA" id="ARBA00022821"/>
    </source>
</evidence>
<evidence type="ECO:0000313" key="10">
    <source>
        <dbReference type="EMBL" id="TVU33395.1"/>
    </source>
</evidence>
<keyword evidence="6" id="KW-0175">Coiled coil</keyword>
<evidence type="ECO:0000256" key="2">
    <source>
        <dbReference type="ARBA" id="ARBA00022614"/>
    </source>
</evidence>
<evidence type="ECO:0000256" key="7">
    <source>
        <dbReference type="SAM" id="MobiDB-lite"/>
    </source>
</evidence>
<keyword evidence="4" id="KW-0547">Nucleotide-binding</keyword>
<evidence type="ECO:0000256" key="3">
    <source>
        <dbReference type="ARBA" id="ARBA00022737"/>
    </source>
</evidence>
<dbReference type="InterPro" id="IPR002182">
    <property type="entry name" value="NB-ARC"/>
</dbReference>
<dbReference type="Gene3D" id="1.20.5.4130">
    <property type="match status" value="1"/>
</dbReference>
<evidence type="ECO:0000313" key="11">
    <source>
        <dbReference type="Proteomes" id="UP000324897"/>
    </source>
</evidence>
<gene>
    <name evidence="10" type="ORF">EJB05_25210</name>
</gene>
<comment type="caution">
    <text evidence="10">The sequence shown here is derived from an EMBL/GenBank/DDBJ whole genome shotgun (WGS) entry which is preliminary data.</text>
</comment>
<dbReference type="GO" id="GO:0006952">
    <property type="term" value="P:defense response"/>
    <property type="evidence" value="ECO:0007669"/>
    <property type="project" value="UniProtKB-KW"/>
</dbReference>
<keyword evidence="2" id="KW-0433">Leucine-rich repeat</keyword>
<feature type="region of interest" description="Disordered" evidence="7">
    <location>
        <begin position="404"/>
        <end position="427"/>
    </location>
</feature>
<evidence type="ECO:0000256" key="6">
    <source>
        <dbReference type="SAM" id="Coils"/>
    </source>
</evidence>
<organism evidence="10 11">
    <name type="scientific">Eragrostis curvula</name>
    <name type="common">weeping love grass</name>
    <dbReference type="NCBI Taxonomy" id="38414"/>
    <lineage>
        <taxon>Eukaryota</taxon>
        <taxon>Viridiplantae</taxon>
        <taxon>Streptophyta</taxon>
        <taxon>Embryophyta</taxon>
        <taxon>Tracheophyta</taxon>
        <taxon>Spermatophyta</taxon>
        <taxon>Magnoliopsida</taxon>
        <taxon>Liliopsida</taxon>
        <taxon>Poales</taxon>
        <taxon>Poaceae</taxon>
        <taxon>PACMAD clade</taxon>
        <taxon>Chloridoideae</taxon>
        <taxon>Eragrostideae</taxon>
        <taxon>Eragrostidinae</taxon>
        <taxon>Eragrostis</taxon>
    </lineage>
</organism>
<dbReference type="Proteomes" id="UP000324897">
    <property type="component" value="Chromosome 1"/>
</dbReference>
<dbReference type="AlphaFoldDB" id="A0A5J9VBQ8"/>
<accession>A0A5J9VBQ8</accession>
<feature type="domain" description="Disease resistance N-terminal" evidence="9">
    <location>
        <begin position="1"/>
        <end position="86"/>
    </location>
</feature>
<dbReference type="PANTHER" id="PTHR19338">
    <property type="entry name" value="TRANSLOCASE OF INNER MITOCHONDRIAL MEMBRANE 13 HOMOLOG"/>
    <property type="match status" value="1"/>
</dbReference>
<dbReference type="OrthoDB" id="681638at2759"/>
<evidence type="ECO:0008006" key="12">
    <source>
        <dbReference type="Google" id="ProtNLM"/>
    </source>
</evidence>
<name>A0A5J9VBQ8_9POAL</name>
<sequence length="427" mass="48546">MNTLLPKLVELVVGEYKLQKGVKEEIRELEKELTSMEAALHKVSEVPTDQLDKQVKIWASDVRELSYDIEDAVDAFMCRMKRHEPDETFSFKGLLARTKNLVKNAKTNHKIHNVIRDIMDQVKKVSKRRDRYKVDDVAAKLSTVTIDPRLEYMFKKVTDLVGIEGPVAELTEKLVDEGSSSGQHPKIISIVGFGGLGKTTLANALLRDLKSKFDCHVFVSVSLNPDTKMVFKNILGQLDENMYINDAWDLMRLINMVIKFLENKRCLCVIDDVWNEAAWDTIKLAFQDAKHGTKIIMTTRNKAVAEHAYSDVYELKPLLNDDSRKLFNRRIFGTEDGCPPGLRERHVSTSPSILSRCPFRRTVAAVSAAQRRGLIQLPWTPACTSLALFASSHAANSRRRHYRRFKLTAAPPLRRTSSPEPNSKKVR</sequence>
<dbReference type="GO" id="GO:0043531">
    <property type="term" value="F:ADP binding"/>
    <property type="evidence" value="ECO:0007669"/>
    <property type="project" value="InterPro"/>
</dbReference>
<dbReference type="Gene3D" id="3.40.50.300">
    <property type="entry name" value="P-loop containing nucleotide triphosphate hydrolases"/>
    <property type="match status" value="1"/>
</dbReference>
<dbReference type="InterPro" id="IPR041118">
    <property type="entry name" value="Rx_N"/>
</dbReference>
<feature type="non-terminal residue" evidence="10">
    <location>
        <position position="1"/>
    </location>
</feature>
<proteinExistence type="inferred from homology"/>
<evidence type="ECO:0000259" key="9">
    <source>
        <dbReference type="Pfam" id="PF18052"/>
    </source>
</evidence>
<dbReference type="CDD" id="cd14798">
    <property type="entry name" value="RX-CC_like"/>
    <property type="match status" value="1"/>
</dbReference>
<dbReference type="PRINTS" id="PR00364">
    <property type="entry name" value="DISEASERSIST"/>
</dbReference>
<keyword evidence="3" id="KW-0677">Repeat</keyword>
<dbReference type="Gramene" id="TVU33395">
    <property type="protein sequence ID" value="TVU33395"/>
    <property type="gene ID" value="EJB05_25210"/>
</dbReference>
<evidence type="ECO:0000256" key="4">
    <source>
        <dbReference type="ARBA" id="ARBA00022741"/>
    </source>
</evidence>
<protein>
    <recommendedName>
        <fullName evidence="12">AAA+ ATPase domain-containing protein</fullName>
    </recommendedName>
</protein>
<evidence type="ECO:0000256" key="1">
    <source>
        <dbReference type="ARBA" id="ARBA00008894"/>
    </source>
</evidence>
<evidence type="ECO:0000259" key="8">
    <source>
        <dbReference type="Pfam" id="PF00931"/>
    </source>
</evidence>
<comment type="similarity">
    <text evidence="1">Belongs to the disease resistance NB-LRR family.</text>
</comment>
<keyword evidence="5" id="KW-0611">Plant defense</keyword>
<dbReference type="InterPro" id="IPR027417">
    <property type="entry name" value="P-loop_NTPase"/>
</dbReference>
<dbReference type="EMBL" id="RWGY01000011">
    <property type="protein sequence ID" value="TVU33395.1"/>
    <property type="molecule type" value="Genomic_DNA"/>
</dbReference>
<dbReference type="PANTHER" id="PTHR19338:SF75">
    <property type="entry name" value="OS08G0170100 PROTEIN"/>
    <property type="match status" value="1"/>
</dbReference>
<feature type="coiled-coil region" evidence="6">
    <location>
        <begin position="19"/>
        <end position="46"/>
    </location>
</feature>
<dbReference type="Pfam" id="PF00931">
    <property type="entry name" value="NB-ARC"/>
    <property type="match status" value="1"/>
</dbReference>
<keyword evidence="11" id="KW-1185">Reference proteome</keyword>
<dbReference type="SUPFAM" id="SSF52540">
    <property type="entry name" value="P-loop containing nucleoside triphosphate hydrolases"/>
    <property type="match status" value="1"/>
</dbReference>
<dbReference type="Pfam" id="PF18052">
    <property type="entry name" value="Rx_N"/>
    <property type="match status" value="1"/>
</dbReference>
<dbReference type="FunFam" id="3.40.50.300:FF:001091">
    <property type="entry name" value="Probable disease resistance protein At1g61300"/>
    <property type="match status" value="1"/>
</dbReference>